<keyword evidence="3 5" id="KW-1133">Transmembrane helix</keyword>
<dbReference type="EMBL" id="NEXC01000141">
    <property type="protein sequence ID" value="PSN81827.1"/>
    <property type="molecule type" value="Genomic_DNA"/>
</dbReference>
<dbReference type="Pfam" id="PF00324">
    <property type="entry name" value="AA_permease"/>
    <property type="match status" value="1"/>
</dbReference>
<gene>
    <name evidence="7" type="ORF">B9Q01_09935</name>
</gene>
<dbReference type="InterPro" id="IPR004841">
    <property type="entry name" value="AA-permease/SLC12A_dom"/>
</dbReference>
<organism evidence="7 8">
    <name type="scientific">Candidatus Marsarchaeota G1 archaeon OSP_D</name>
    <dbReference type="NCBI Taxonomy" id="1978155"/>
    <lineage>
        <taxon>Archaea</taxon>
        <taxon>Candidatus Marsarchaeota</taxon>
        <taxon>Candidatus Marsarchaeota group 1</taxon>
    </lineage>
</organism>
<dbReference type="GO" id="GO:0055085">
    <property type="term" value="P:transmembrane transport"/>
    <property type="evidence" value="ECO:0007669"/>
    <property type="project" value="InterPro"/>
</dbReference>
<feature type="transmembrane region" description="Helical" evidence="5">
    <location>
        <begin position="157"/>
        <end position="181"/>
    </location>
</feature>
<feature type="transmembrane region" description="Helical" evidence="5">
    <location>
        <begin position="187"/>
        <end position="206"/>
    </location>
</feature>
<feature type="transmembrane region" description="Helical" evidence="5">
    <location>
        <begin position="281"/>
        <end position="310"/>
    </location>
</feature>
<dbReference type="Proteomes" id="UP000240880">
    <property type="component" value="Unassembled WGS sequence"/>
</dbReference>
<feature type="transmembrane region" description="Helical" evidence="5">
    <location>
        <begin position="397"/>
        <end position="414"/>
    </location>
</feature>
<evidence type="ECO:0000259" key="6">
    <source>
        <dbReference type="Pfam" id="PF00324"/>
    </source>
</evidence>
<evidence type="ECO:0000256" key="5">
    <source>
        <dbReference type="SAM" id="Phobius"/>
    </source>
</evidence>
<dbReference type="PANTHER" id="PTHR42770:SF7">
    <property type="entry name" value="MEMBRANE PROTEIN"/>
    <property type="match status" value="1"/>
</dbReference>
<feature type="transmembrane region" description="Helical" evidence="5">
    <location>
        <begin position="330"/>
        <end position="359"/>
    </location>
</feature>
<feature type="transmembrane region" description="Helical" evidence="5">
    <location>
        <begin position="420"/>
        <end position="447"/>
    </location>
</feature>
<proteinExistence type="predicted"/>
<evidence type="ECO:0000256" key="4">
    <source>
        <dbReference type="ARBA" id="ARBA00023136"/>
    </source>
</evidence>
<keyword evidence="4 5" id="KW-0472">Membrane</keyword>
<feature type="domain" description="Amino acid permease/ SLC12A" evidence="6">
    <location>
        <begin position="96"/>
        <end position="531"/>
    </location>
</feature>
<feature type="transmembrane region" description="Helical" evidence="5">
    <location>
        <begin position="116"/>
        <end position="137"/>
    </location>
</feature>
<evidence type="ECO:0000256" key="1">
    <source>
        <dbReference type="ARBA" id="ARBA00004141"/>
    </source>
</evidence>
<dbReference type="GO" id="GO:0016020">
    <property type="term" value="C:membrane"/>
    <property type="evidence" value="ECO:0007669"/>
    <property type="project" value="UniProtKB-SubCell"/>
</dbReference>
<reference evidence="7 8" key="1">
    <citation type="submission" date="2017-04" db="EMBL/GenBank/DDBJ databases">
        <title>Novel microbial lineages endemic to geothermal iron-oxide mats fill important gaps in the evolutionary history of Archaea.</title>
        <authorList>
            <person name="Jay Z.J."/>
            <person name="Beam J.P."/>
            <person name="Dlakic M."/>
            <person name="Rusch D.B."/>
            <person name="Kozubal M.A."/>
            <person name="Inskeep W.P."/>
        </authorList>
    </citation>
    <scope>NUCLEOTIDE SEQUENCE [LARGE SCALE GENOMIC DNA]</scope>
    <source>
        <strain evidence="7">OSP_D</strain>
    </source>
</reference>
<name>A0A2R6A668_9ARCH</name>
<dbReference type="Gene3D" id="1.20.1740.10">
    <property type="entry name" value="Amino acid/polyamine transporter I"/>
    <property type="match status" value="1"/>
</dbReference>
<dbReference type="AlphaFoldDB" id="A0A2R6A668"/>
<comment type="subcellular location">
    <subcellularLocation>
        <location evidence="1">Membrane</location>
        <topology evidence="1">Multi-pass membrane protein</topology>
    </subcellularLocation>
</comment>
<evidence type="ECO:0000313" key="7">
    <source>
        <dbReference type="EMBL" id="PSN81827.1"/>
    </source>
</evidence>
<feature type="transmembrane region" description="Helical" evidence="5">
    <location>
        <begin position="249"/>
        <end position="269"/>
    </location>
</feature>
<protein>
    <recommendedName>
        <fullName evidence="6">Amino acid permease/ SLC12A domain-containing protein</fullName>
    </recommendedName>
</protein>
<dbReference type="PANTHER" id="PTHR42770">
    <property type="entry name" value="AMINO ACID TRANSPORTER-RELATED"/>
    <property type="match status" value="1"/>
</dbReference>
<evidence type="ECO:0000256" key="2">
    <source>
        <dbReference type="ARBA" id="ARBA00022692"/>
    </source>
</evidence>
<comment type="caution">
    <text evidence="7">The sequence shown here is derived from an EMBL/GenBank/DDBJ whole genome shotgun (WGS) entry which is preliminary data.</text>
</comment>
<feature type="transmembrane region" description="Helical" evidence="5">
    <location>
        <begin position="495"/>
        <end position="519"/>
    </location>
</feature>
<evidence type="ECO:0000313" key="8">
    <source>
        <dbReference type="Proteomes" id="UP000240880"/>
    </source>
</evidence>
<keyword evidence="2 5" id="KW-0812">Transmembrane</keyword>
<dbReference type="InterPro" id="IPR050367">
    <property type="entry name" value="APC_superfamily"/>
</dbReference>
<sequence>MSLCFKKYAKWKSLFERNHRAFERVWIFRCTLDKFINRRSPFYGKLCYFHCSFNWWRSNNRRIDHLYWHDTNCACIFHYRYDHSSHCRRLCLYNKIFSPALGFIGNASYLVTTVPIYMGVTVVTLVSFGFAPLFTYWGVVLHNSMFTQLANSIQSPYITLLIGGGLTALVGSLPIFGYKVFKLANSLVIPLVLIASVIILILLVLTPRTSALSALNQFANNVTLVQAINVWGASYNSPPPSITSFINTLALNPLYIVGLSYVFSVIYIAGEVRQVNKNIPLAMLTTLAIYTFILIASTALSYHTFSYTFLSNLYTLSIDYGRSPFPVIPYLTFLAAIISRNIYISSFIFIVVIIQLLWYQMSGVFLGSRLLISYSLDRILPNFFADINERFHTPIKAIIVTIILTLIGAVFFVLPVTAGIALLLSAAGIALILIFPITIVGFSLLFYRIKRREEFEKSIVRNSIFGGRAYYVIAIGTIVYSLFVFSEYITVPAIFGYAGMMGIDLIIIPPIILFTLYYITKYINIKRGVPVDLIFKQIPPE</sequence>
<accession>A0A2R6A668</accession>
<feature type="transmembrane region" description="Helical" evidence="5">
    <location>
        <begin position="468"/>
        <end position="489"/>
    </location>
</feature>
<evidence type="ECO:0000256" key="3">
    <source>
        <dbReference type="ARBA" id="ARBA00022989"/>
    </source>
</evidence>